<accession>A0AA38P086</accession>
<dbReference type="InterPro" id="IPR016181">
    <property type="entry name" value="Acyl_CoA_acyltransferase"/>
</dbReference>
<dbReference type="Gene3D" id="3.40.630.30">
    <property type="match status" value="1"/>
</dbReference>
<name>A0AA38P086_9AGAR</name>
<sequence length="215" mass="24052">MRVHLVDDLTKAQIDEAVQVIVTTFCNDDGEIEELVMKCFTGNDPENLKLYARAMVQDANLMGHVFIATEGELWPAPIISIGLCWEPGKFLWATKEQRELGFDELFAAISPDTRKFWAEVKNVGDQLKAEHGLSSMPLDTFYVNMMLTARISQKRGYGKAVMMAIIAYAAEDGRKWDVGLITQSAENRDWYVSLGFEEAGSMEVAAAPYGDFIPI</sequence>
<evidence type="ECO:0008006" key="3">
    <source>
        <dbReference type="Google" id="ProtNLM"/>
    </source>
</evidence>
<evidence type="ECO:0000313" key="2">
    <source>
        <dbReference type="Proteomes" id="UP001163846"/>
    </source>
</evidence>
<protein>
    <recommendedName>
        <fullName evidence="3">N-acetyltransferase domain-containing protein</fullName>
    </recommendedName>
</protein>
<organism evidence="1 2">
    <name type="scientific">Lentinula raphanica</name>
    <dbReference type="NCBI Taxonomy" id="153919"/>
    <lineage>
        <taxon>Eukaryota</taxon>
        <taxon>Fungi</taxon>
        <taxon>Dikarya</taxon>
        <taxon>Basidiomycota</taxon>
        <taxon>Agaricomycotina</taxon>
        <taxon>Agaricomycetes</taxon>
        <taxon>Agaricomycetidae</taxon>
        <taxon>Agaricales</taxon>
        <taxon>Marasmiineae</taxon>
        <taxon>Omphalotaceae</taxon>
        <taxon>Lentinula</taxon>
    </lineage>
</organism>
<keyword evidence="2" id="KW-1185">Reference proteome</keyword>
<dbReference type="Proteomes" id="UP001163846">
    <property type="component" value="Unassembled WGS sequence"/>
</dbReference>
<dbReference type="SUPFAM" id="SSF55729">
    <property type="entry name" value="Acyl-CoA N-acyltransferases (Nat)"/>
    <property type="match status" value="1"/>
</dbReference>
<gene>
    <name evidence="1" type="ORF">F5878DRAFT_384136</name>
</gene>
<evidence type="ECO:0000313" key="1">
    <source>
        <dbReference type="EMBL" id="KAJ3833900.1"/>
    </source>
</evidence>
<comment type="caution">
    <text evidence="1">The sequence shown here is derived from an EMBL/GenBank/DDBJ whole genome shotgun (WGS) entry which is preliminary data.</text>
</comment>
<reference evidence="1" key="1">
    <citation type="submission" date="2022-08" db="EMBL/GenBank/DDBJ databases">
        <authorList>
            <consortium name="DOE Joint Genome Institute"/>
            <person name="Min B."/>
            <person name="Riley R."/>
            <person name="Sierra-Patev S."/>
            <person name="Naranjo-Ortiz M."/>
            <person name="Looney B."/>
            <person name="Konkel Z."/>
            <person name="Slot J.C."/>
            <person name="Sakamoto Y."/>
            <person name="Steenwyk J.L."/>
            <person name="Rokas A."/>
            <person name="Carro J."/>
            <person name="Camarero S."/>
            <person name="Ferreira P."/>
            <person name="Molpeceres G."/>
            <person name="Ruiz-Duenas F.J."/>
            <person name="Serrano A."/>
            <person name="Henrissat B."/>
            <person name="Drula E."/>
            <person name="Hughes K.W."/>
            <person name="Mata J.L."/>
            <person name="Ishikawa N.K."/>
            <person name="Vargas-Isla R."/>
            <person name="Ushijima S."/>
            <person name="Smith C.A."/>
            <person name="Ahrendt S."/>
            <person name="Andreopoulos W."/>
            <person name="He G."/>
            <person name="Labutti K."/>
            <person name="Lipzen A."/>
            <person name="Ng V."/>
            <person name="Sandor L."/>
            <person name="Barry K."/>
            <person name="Martinez A.T."/>
            <person name="Xiao Y."/>
            <person name="Gibbons J.G."/>
            <person name="Terashima K."/>
            <person name="Hibbett D.S."/>
            <person name="Grigoriev I.V."/>
        </authorList>
    </citation>
    <scope>NUCLEOTIDE SEQUENCE</scope>
    <source>
        <strain evidence="1">TFB9207</strain>
    </source>
</reference>
<dbReference type="EMBL" id="MU806614">
    <property type="protein sequence ID" value="KAJ3833900.1"/>
    <property type="molecule type" value="Genomic_DNA"/>
</dbReference>
<dbReference type="AlphaFoldDB" id="A0AA38P086"/>
<proteinExistence type="predicted"/>